<sequence length="90" mass="10066">MVDVRQPLCFRLCWVSVAEAQDISRREQSRTPEVEHHKASGRAQRPQNDRPNNKDETIWGQAESASSSATVDPVDLVAEPGGLQVLSNRR</sequence>
<evidence type="ECO:0000313" key="3">
    <source>
        <dbReference type="Proteomes" id="UP000800082"/>
    </source>
</evidence>
<dbReference type="EMBL" id="ML978974">
    <property type="protein sequence ID" value="KAF1926967.1"/>
    <property type="molecule type" value="Genomic_DNA"/>
</dbReference>
<feature type="non-terminal residue" evidence="2">
    <location>
        <position position="1"/>
    </location>
</feature>
<dbReference type="GeneID" id="54350758"/>
<feature type="compositionally biased region" description="Basic and acidic residues" evidence="1">
    <location>
        <begin position="47"/>
        <end position="57"/>
    </location>
</feature>
<name>A0A6A5RN67_9PLEO</name>
<protein>
    <submittedName>
        <fullName evidence="2">Uncharacterized protein</fullName>
    </submittedName>
</protein>
<keyword evidence="3" id="KW-1185">Reference proteome</keyword>
<dbReference type="Proteomes" id="UP000800082">
    <property type="component" value="Unassembled WGS sequence"/>
</dbReference>
<dbReference type="AlphaFoldDB" id="A0A6A5RN67"/>
<evidence type="ECO:0000313" key="2">
    <source>
        <dbReference type="EMBL" id="KAF1926967.1"/>
    </source>
</evidence>
<organism evidence="2 3">
    <name type="scientific">Didymella exigua CBS 183.55</name>
    <dbReference type="NCBI Taxonomy" id="1150837"/>
    <lineage>
        <taxon>Eukaryota</taxon>
        <taxon>Fungi</taxon>
        <taxon>Dikarya</taxon>
        <taxon>Ascomycota</taxon>
        <taxon>Pezizomycotina</taxon>
        <taxon>Dothideomycetes</taxon>
        <taxon>Pleosporomycetidae</taxon>
        <taxon>Pleosporales</taxon>
        <taxon>Pleosporineae</taxon>
        <taxon>Didymellaceae</taxon>
        <taxon>Didymella</taxon>
    </lineage>
</organism>
<dbReference type="RefSeq" id="XP_033447219.1">
    <property type="nucleotide sequence ID" value="XM_033593090.1"/>
</dbReference>
<proteinExistence type="predicted"/>
<evidence type="ECO:0000256" key="1">
    <source>
        <dbReference type="SAM" id="MobiDB-lite"/>
    </source>
</evidence>
<reference evidence="2" key="1">
    <citation type="journal article" date="2020" name="Stud. Mycol.">
        <title>101 Dothideomycetes genomes: a test case for predicting lifestyles and emergence of pathogens.</title>
        <authorList>
            <person name="Haridas S."/>
            <person name="Albert R."/>
            <person name="Binder M."/>
            <person name="Bloem J."/>
            <person name="Labutti K."/>
            <person name="Salamov A."/>
            <person name="Andreopoulos B."/>
            <person name="Baker S."/>
            <person name="Barry K."/>
            <person name="Bills G."/>
            <person name="Bluhm B."/>
            <person name="Cannon C."/>
            <person name="Castanera R."/>
            <person name="Culley D."/>
            <person name="Daum C."/>
            <person name="Ezra D."/>
            <person name="Gonzalez J."/>
            <person name="Henrissat B."/>
            <person name="Kuo A."/>
            <person name="Liang C."/>
            <person name="Lipzen A."/>
            <person name="Lutzoni F."/>
            <person name="Magnuson J."/>
            <person name="Mondo S."/>
            <person name="Nolan M."/>
            <person name="Ohm R."/>
            <person name="Pangilinan J."/>
            <person name="Park H.-J."/>
            <person name="Ramirez L."/>
            <person name="Alfaro M."/>
            <person name="Sun H."/>
            <person name="Tritt A."/>
            <person name="Yoshinaga Y."/>
            <person name="Zwiers L.-H."/>
            <person name="Turgeon B."/>
            <person name="Goodwin S."/>
            <person name="Spatafora J."/>
            <person name="Crous P."/>
            <person name="Grigoriev I."/>
        </authorList>
    </citation>
    <scope>NUCLEOTIDE SEQUENCE</scope>
    <source>
        <strain evidence="2">CBS 183.55</strain>
    </source>
</reference>
<feature type="region of interest" description="Disordered" evidence="1">
    <location>
        <begin position="22"/>
        <end position="90"/>
    </location>
</feature>
<accession>A0A6A5RN67</accession>
<feature type="compositionally biased region" description="Basic and acidic residues" evidence="1">
    <location>
        <begin position="22"/>
        <end position="38"/>
    </location>
</feature>
<gene>
    <name evidence="2" type="ORF">M421DRAFT_422201</name>
</gene>